<dbReference type="SUPFAM" id="SSF53850">
    <property type="entry name" value="Periplasmic binding protein-like II"/>
    <property type="match status" value="1"/>
</dbReference>
<feature type="chain" id="PRO_5013383705" evidence="1">
    <location>
        <begin position="20"/>
        <end position="135"/>
    </location>
</feature>
<dbReference type="RefSeq" id="WP_077537307.1">
    <property type="nucleotide sequence ID" value="NZ_CANLYY010000027.1"/>
</dbReference>
<organism evidence="2 3">
    <name type="scientific">Pseudoalteromonas aliena</name>
    <dbReference type="NCBI Taxonomy" id="247523"/>
    <lineage>
        <taxon>Bacteria</taxon>
        <taxon>Pseudomonadati</taxon>
        <taxon>Pseudomonadota</taxon>
        <taxon>Gammaproteobacteria</taxon>
        <taxon>Alteromonadales</taxon>
        <taxon>Pseudoalteromonadaceae</taxon>
        <taxon>Pseudoalteromonas</taxon>
    </lineage>
</organism>
<sequence length="135" mass="14251">MKKLMLAGVLSLCSVSAFAEVAVIINPSNTSTIDADTIKKIYLGKNKSFDNGTKVSPVDQNGTAVADEFNDKVVGKSSSQLNAYWSKLVFTGKGTPPGKLDSDQAVIDFVAANNDAIGYIDSAKVSDKVKVIATF</sequence>
<evidence type="ECO:0000313" key="2">
    <source>
        <dbReference type="EMBL" id="AQQ00621.1"/>
    </source>
</evidence>
<dbReference type="STRING" id="247523.B0W48_12880"/>
<dbReference type="AlphaFoldDB" id="A0A1Q2H032"/>
<reference evidence="2 3" key="1">
    <citation type="submission" date="2017-02" db="EMBL/GenBank/DDBJ databases">
        <title>Complete genome sequence of the cold-active Pseudoalteromonas aliena strain EH1 isolated from Arctic seawater.</title>
        <authorList>
            <person name="Kim E."/>
            <person name="Heo E."/>
            <person name="Kim H."/>
            <person name="Kim D."/>
        </authorList>
    </citation>
    <scope>NUCLEOTIDE SEQUENCE [LARGE SCALE GENOMIC DNA]</scope>
    <source>
        <strain evidence="2 3">EH1</strain>
    </source>
</reference>
<proteinExistence type="predicted"/>
<dbReference type="EMBL" id="CP019628">
    <property type="protein sequence ID" value="AQQ00621.1"/>
    <property type="molecule type" value="Genomic_DNA"/>
</dbReference>
<dbReference type="Gene3D" id="3.40.190.10">
    <property type="entry name" value="Periplasmic binding protein-like II"/>
    <property type="match status" value="1"/>
</dbReference>
<feature type="signal peptide" evidence="1">
    <location>
        <begin position="1"/>
        <end position="19"/>
    </location>
</feature>
<keyword evidence="1" id="KW-0732">Signal</keyword>
<name>A0A1Q2H032_9GAMM</name>
<dbReference type="Proteomes" id="UP000188243">
    <property type="component" value="Chromosome"/>
</dbReference>
<evidence type="ECO:0000313" key="3">
    <source>
        <dbReference type="Proteomes" id="UP000188243"/>
    </source>
</evidence>
<gene>
    <name evidence="2" type="ORF">B0W48_12880</name>
</gene>
<protein>
    <submittedName>
        <fullName evidence="2">Phosphate ABC transporter substrate-binding protein</fullName>
    </submittedName>
</protein>
<dbReference type="KEGG" id="paln:B0W48_12880"/>
<accession>A0A1Q2H032</accession>
<evidence type="ECO:0000256" key="1">
    <source>
        <dbReference type="SAM" id="SignalP"/>
    </source>
</evidence>